<dbReference type="InterPro" id="IPR045304">
    <property type="entry name" value="LbH_SAT"/>
</dbReference>
<accession>A0A5J6LCI7</accession>
<dbReference type="SUPFAM" id="SSF51161">
    <property type="entry name" value="Trimeric LpxA-like enzymes"/>
    <property type="match status" value="1"/>
</dbReference>
<gene>
    <name evidence="5" type="ORF">F5I99_06940</name>
</gene>
<evidence type="ECO:0000256" key="4">
    <source>
        <dbReference type="PIRNR" id="PIRNR000441"/>
    </source>
</evidence>
<dbReference type="InterPro" id="IPR005881">
    <property type="entry name" value="Ser_O-AcTrfase"/>
</dbReference>
<dbReference type="EC" id="2.3.1.30" evidence="4"/>
<keyword evidence="6" id="KW-1185">Reference proteome</keyword>
<keyword evidence="1 4" id="KW-0808">Transferase</keyword>
<evidence type="ECO:0000313" key="5">
    <source>
        <dbReference type="EMBL" id="QEW06253.1"/>
    </source>
</evidence>
<sequence>MDVVKKAEPATVSSTVPDWSRETSKRYWNPGVRLIRSIRFYQKYSNKPFLRWLKYFGVVRYRFWSAVSGADIPLNCEIGGGLLMPHPNGIVIHPDAVIGVNCLVFQQVTIGTNGKGVPVVGGHIDIGAGAKVLGPIFIEEHARIGANAVVTKDVLAGAVVKGF</sequence>
<evidence type="ECO:0000256" key="2">
    <source>
        <dbReference type="ARBA" id="ARBA00022737"/>
    </source>
</evidence>
<dbReference type="EMBL" id="CP044222">
    <property type="protein sequence ID" value="QEW06253.1"/>
    <property type="molecule type" value="Genomic_DNA"/>
</dbReference>
<evidence type="ECO:0000256" key="1">
    <source>
        <dbReference type="ARBA" id="ARBA00022679"/>
    </source>
</evidence>
<dbReference type="CDD" id="cd03354">
    <property type="entry name" value="LbH_SAT"/>
    <property type="match status" value="1"/>
</dbReference>
<dbReference type="PIRSF" id="PIRSF000441">
    <property type="entry name" value="CysE"/>
    <property type="match status" value="1"/>
</dbReference>
<dbReference type="AlphaFoldDB" id="A0A5J6LCI7"/>
<evidence type="ECO:0000256" key="3">
    <source>
        <dbReference type="ARBA" id="ARBA00023315"/>
    </source>
</evidence>
<protein>
    <recommendedName>
        <fullName evidence="4">Serine acetyltransferase</fullName>
        <ecNumber evidence="4">2.3.1.30</ecNumber>
    </recommendedName>
</protein>
<proteinExistence type="inferred from homology"/>
<dbReference type="InterPro" id="IPR018357">
    <property type="entry name" value="Hexapep_transf_CS"/>
</dbReference>
<comment type="catalytic activity">
    <reaction evidence="4">
        <text>L-serine + acetyl-CoA = O-acetyl-L-serine + CoA</text>
        <dbReference type="Rhea" id="RHEA:24560"/>
        <dbReference type="ChEBI" id="CHEBI:33384"/>
        <dbReference type="ChEBI" id="CHEBI:57287"/>
        <dbReference type="ChEBI" id="CHEBI:57288"/>
        <dbReference type="ChEBI" id="CHEBI:58340"/>
        <dbReference type="EC" id="2.3.1.30"/>
    </reaction>
</comment>
<dbReference type="GO" id="GO:0009001">
    <property type="term" value="F:serine O-acetyltransferase activity"/>
    <property type="evidence" value="ECO:0007669"/>
    <property type="project" value="UniProtKB-EC"/>
</dbReference>
<reference evidence="5 6" key="1">
    <citation type="submission" date="2019-09" db="EMBL/GenBank/DDBJ databases">
        <title>Nitrincola iocasae sp. nov., a bacterium isolated from the sediment collected at a cold seep field in South China Sea.</title>
        <authorList>
            <person name="Zhang H."/>
            <person name="Wang H."/>
            <person name="Li C."/>
        </authorList>
    </citation>
    <scope>NUCLEOTIDE SEQUENCE [LARGE SCALE GENOMIC DNA]</scope>
    <source>
        <strain evidence="5 6">KXZD1103</strain>
    </source>
</reference>
<keyword evidence="2" id="KW-0677">Repeat</keyword>
<dbReference type="PANTHER" id="PTHR42811">
    <property type="entry name" value="SERINE ACETYLTRANSFERASE"/>
    <property type="match status" value="1"/>
</dbReference>
<name>A0A5J6LCI7_9GAMM</name>
<dbReference type="KEGG" id="nik:F5I99_06940"/>
<evidence type="ECO:0000313" key="6">
    <source>
        <dbReference type="Proteomes" id="UP000325606"/>
    </source>
</evidence>
<organism evidence="5 6">
    <name type="scientific">Nitrincola iocasae</name>
    <dbReference type="NCBI Taxonomy" id="2614693"/>
    <lineage>
        <taxon>Bacteria</taxon>
        <taxon>Pseudomonadati</taxon>
        <taxon>Pseudomonadota</taxon>
        <taxon>Gammaproteobacteria</taxon>
        <taxon>Oceanospirillales</taxon>
        <taxon>Oceanospirillaceae</taxon>
        <taxon>Nitrincola</taxon>
    </lineage>
</organism>
<keyword evidence="3 4" id="KW-0012">Acyltransferase</keyword>
<dbReference type="InterPro" id="IPR011004">
    <property type="entry name" value="Trimer_LpxA-like_sf"/>
</dbReference>
<dbReference type="Gene3D" id="2.160.10.10">
    <property type="entry name" value="Hexapeptide repeat proteins"/>
    <property type="match status" value="1"/>
</dbReference>
<dbReference type="RefSeq" id="WP_151054412.1">
    <property type="nucleotide sequence ID" value="NZ_CP044222.1"/>
</dbReference>
<dbReference type="PROSITE" id="PS00101">
    <property type="entry name" value="HEXAPEP_TRANSFERASES"/>
    <property type="match status" value="1"/>
</dbReference>
<comment type="similarity">
    <text evidence="4">Belongs to the transferase hexapeptide repeat family.</text>
</comment>
<dbReference type="GO" id="GO:0006535">
    <property type="term" value="P:cysteine biosynthetic process from serine"/>
    <property type="evidence" value="ECO:0007669"/>
    <property type="project" value="InterPro"/>
</dbReference>
<dbReference type="GO" id="GO:0005737">
    <property type="term" value="C:cytoplasm"/>
    <property type="evidence" value="ECO:0007669"/>
    <property type="project" value="InterPro"/>
</dbReference>
<dbReference type="Proteomes" id="UP000325606">
    <property type="component" value="Chromosome"/>
</dbReference>